<reference evidence="11 12" key="1">
    <citation type="submission" date="2018-11" db="EMBL/GenBank/DDBJ databases">
        <title>Draft genome sequence of Cellulomonas takizawaensis strain TKZ-21.</title>
        <authorList>
            <person name="Yamamura H."/>
            <person name="Hayashi T."/>
            <person name="Hamada M."/>
            <person name="Serisawa Y."/>
            <person name="Matsuyama K."/>
            <person name="Nakagawa Y."/>
            <person name="Otoguro M."/>
            <person name="Yanagida F."/>
            <person name="Hayakawa M."/>
        </authorList>
    </citation>
    <scope>NUCLEOTIDE SEQUENCE [LARGE SCALE GENOMIC DNA]</scope>
    <source>
        <strain evidence="11 12">TKZ-21</strain>
    </source>
</reference>
<comment type="function">
    <text evidence="2">Hydrolysis of 6-phosphogluconolactone to 6-phosphogluconate.</text>
</comment>
<keyword evidence="8" id="KW-0808">Transferase</keyword>
<dbReference type="NCBIfam" id="TIGR01198">
    <property type="entry name" value="pgl"/>
    <property type="match status" value="1"/>
</dbReference>
<comment type="catalytic activity">
    <reaction evidence="1">
        <text>6-phospho-D-glucono-1,5-lactone + H2O = 6-phospho-D-gluconate + H(+)</text>
        <dbReference type="Rhea" id="RHEA:12556"/>
        <dbReference type="ChEBI" id="CHEBI:15377"/>
        <dbReference type="ChEBI" id="CHEBI:15378"/>
        <dbReference type="ChEBI" id="CHEBI:57955"/>
        <dbReference type="ChEBI" id="CHEBI:58759"/>
        <dbReference type="EC" id="3.1.1.31"/>
    </reaction>
</comment>
<dbReference type="SUPFAM" id="SSF100950">
    <property type="entry name" value="NagB/RpiA/CoA transferase-like"/>
    <property type="match status" value="1"/>
</dbReference>
<dbReference type="CDD" id="cd01400">
    <property type="entry name" value="6PGL"/>
    <property type="match status" value="1"/>
</dbReference>
<dbReference type="CDD" id="cd02440">
    <property type="entry name" value="AdoMet_MTases"/>
    <property type="match status" value="1"/>
</dbReference>
<comment type="caution">
    <text evidence="11">The sequence shown here is derived from an EMBL/GenBank/DDBJ whole genome shotgun (WGS) entry which is preliminary data.</text>
</comment>
<dbReference type="GO" id="GO:0006098">
    <property type="term" value="P:pentose-phosphate shunt"/>
    <property type="evidence" value="ECO:0007669"/>
    <property type="project" value="UniProtKB-UniPathway"/>
</dbReference>
<evidence type="ECO:0000256" key="7">
    <source>
        <dbReference type="ARBA" id="ARBA00022603"/>
    </source>
</evidence>
<feature type="domain" description="Glucosamine/galactosamine-6-phosphate isomerase" evidence="10">
    <location>
        <begin position="11"/>
        <end position="238"/>
    </location>
</feature>
<dbReference type="OrthoDB" id="9810967at2"/>
<dbReference type="PROSITE" id="PS51682">
    <property type="entry name" value="SAM_OMT_I"/>
    <property type="match status" value="1"/>
</dbReference>
<dbReference type="EC" id="3.1.1.31" evidence="5"/>
<dbReference type="RefSeq" id="WP_124342189.1">
    <property type="nucleotide sequence ID" value="NZ_BHYL01000086.1"/>
</dbReference>
<comment type="similarity">
    <text evidence="4">Belongs to the glucosamine/galactosamine-6-phosphate isomerase family. 6-phosphogluconolactonase subfamily.</text>
</comment>
<keyword evidence="9" id="KW-0949">S-adenosyl-L-methionine</keyword>
<accession>A0A401UYD8</accession>
<sequence length="485" mass="50948">MSRRDVVVHPDATVLAEAVAARLLTRLLDLQSHRSPVHVVLTGGTVGIRSLAAVAHSPLRDAVDWSGVHLWWGDERFLPDGDADRNETQAREALLDALDALPAENVHPMPALSDDVPTPEASAAAYARTLAEHAPPGLVAPRFDVTLFGMGPDGHVASLFPGHDTVSVTGVATVAVHDSPKPPPLRVSLTFDAIRASREVWVVAAGAEKAPAVASALAGAPVRETPASGALGTERTLWLVDTAATQDAAPGAPAAAAASDEGVDPVARWTAVDTWFEQLAPQDVALVDAGRSAREAGLPDIAVSALQGKLLHLLARAVSARRVLELGTLGGYSTLWLARALPEGGRVVTLEISPEHARVASETFARAGLDDRIDVLVGPATETLERLAADGVEPFDLVFVDADKQMLAAYVDSVAGLVRPGALVVVDNVVRGGAVVDPHHPDERVQGVQRFVASVAQDARWEATVLQTVGSKGYDGFALLRRTER</sequence>
<dbReference type="EMBL" id="BHYL01000086">
    <property type="protein sequence ID" value="GCD19652.1"/>
    <property type="molecule type" value="Genomic_DNA"/>
</dbReference>
<dbReference type="GO" id="GO:0008171">
    <property type="term" value="F:O-methyltransferase activity"/>
    <property type="evidence" value="ECO:0007669"/>
    <property type="project" value="InterPro"/>
</dbReference>
<evidence type="ECO:0000256" key="6">
    <source>
        <dbReference type="ARBA" id="ARBA00020337"/>
    </source>
</evidence>
<evidence type="ECO:0000313" key="12">
    <source>
        <dbReference type="Proteomes" id="UP000288246"/>
    </source>
</evidence>
<dbReference type="AlphaFoldDB" id="A0A401UYD8"/>
<evidence type="ECO:0000256" key="2">
    <source>
        <dbReference type="ARBA" id="ARBA00002681"/>
    </source>
</evidence>
<evidence type="ECO:0000259" key="10">
    <source>
        <dbReference type="Pfam" id="PF01182"/>
    </source>
</evidence>
<dbReference type="Gene3D" id="3.40.50.1360">
    <property type="match status" value="1"/>
</dbReference>
<organism evidence="11 12">
    <name type="scientific">Cellulomonas algicola</name>
    <dbReference type="NCBI Taxonomy" id="2071633"/>
    <lineage>
        <taxon>Bacteria</taxon>
        <taxon>Bacillati</taxon>
        <taxon>Actinomycetota</taxon>
        <taxon>Actinomycetes</taxon>
        <taxon>Micrococcales</taxon>
        <taxon>Cellulomonadaceae</taxon>
        <taxon>Cellulomonas</taxon>
    </lineage>
</organism>
<dbReference type="UniPathway" id="UPA00115">
    <property type="reaction ID" value="UER00409"/>
</dbReference>
<dbReference type="GO" id="GO:0017057">
    <property type="term" value="F:6-phosphogluconolactonase activity"/>
    <property type="evidence" value="ECO:0007669"/>
    <property type="project" value="UniProtKB-EC"/>
</dbReference>
<dbReference type="GO" id="GO:0005975">
    <property type="term" value="P:carbohydrate metabolic process"/>
    <property type="evidence" value="ECO:0007669"/>
    <property type="project" value="InterPro"/>
</dbReference>
<evidence type="ECO:0000256" key="8">
    <source>
        <dbReference type="ARBA" id="ARBA00022679"/>
    </source>
</evidence>
<evidence type="ECO:0000313" key="11">
    <source>
        <dbReference type="EMBL" id="GCD19652.1"/>
    </source>
</evidence>
<dbReference type="InterPro" id="IPR005900">
    <property type="entry name" value="6-phosphogluconolactonase_DevB"/>
</dbReference>
<comment type="pathway">
    <text evidence="3">Carbohydrate degradation; pentose phosphate pathway; D-ribulose 5-phosphate from D-glucose 6-phosphate (oxidative stage): step 2/3.</text>
</comment>
<keyword evidence="12" id="KW-1185">Reference proteome</keyword>
<gene>
    <name evidence="11" type="ORF">CTKZ_12140</name>
</gene>
<dbReference type="InterPro" id="IPR037171">
    <property type="entry name" value="NagB/RpiA_transferase-like"/>
</dbReference>
<dbReference type="Gene3D" id="3.40.50.150">
    <property type="entry name" value="Vaccinia Virus protein VP39"/>
    <property type="match status" value="1"/>
</dbReference>
<dbReference type="InterPro" id="IPR006148">
    <property type="entry name" value="Glc/Gal-6P_isomerase"/>
</dbReference>
<dbReference type="InterPro" id="IPR039104">
    <property type="entry name" value="6PGL"/>
</dbReference>
<evidence type="ECO:0000256" key="5">
    <source>
        <dbReference type="ARBA" id="ARBA00013198"/>
    </source>
</evidence>
<dbReference type="PANTHER" id="PTHR11054:SF0">
    <property type="entry name" value="6-PHOSPHOGLUCONOLACTONASE"/>
    <property type="match status" value="1"/>
</dbReference>
<evidence type="ECO:0000256" key="3">
    <source>
        <dbReference type="ARBA" id="ARBA00004961"/>
    </source>
</evidence>
<dbReference type="Pfam" id="PF01596">
    <property type="entry name" value="Methyltransf_3"/>
    <property type="match status" value="1"/>
</dbReference>
<protein>
    <recommendedName>
        <fullName evidence="6">6-phosphogluconolactonase</fullName>
        <ecNumber evidence="5">3.1.1.31</ecNumber>
    </recommendedName>
</protein>
<dbReference type="PANTHER" id="PTHR11054">
    <property type="entry name" value="6-PHOSPHOGLUCONOLACTONASE"/>
    <property type="match status" value="1"/>
</dbReference>
<evidence type="ECO:0000256" key="4">
    <source>
        <dbReference type="ARBA" id="ARBA00010662"/>
    </source>
</evidence>
<dbReference type="Proteomes" id="UP000288246">
    <property type="component" value="Unassembled WGS sequence"/>
</dbReference>
<keyword evidence="7" id="KW-0489">Methyltransferase</keyword>
<name>A0A401UYD8_9CELL</name>
<dbReference type="SUPFAM" id="SSF53335">
    <property type="entry name" value="S-adenosyl-L-methionine-dependent methyltransferases"/>
    <property type="match status" value="1"/>
</dbReference>
<evidence type="ECO:0000256" key="9">
    <source>
        <dbReference type="ARBA" id="ARBA00022691"/>
    </source>
</evidence>
<dbReference type="InterPro" id="IPR002935">
    <property type="entry name" value="SAM_O-MeTrfase"/>
</dbReference>
<evidence type="ECO:0000256" key="1">
    <source>
        <dbReference type="ARBA" id="ARBA00000832"/>
    </source>
</evidence>
<dbReference type="Pfam" id="PF01182">
    <property type="entry name" value="Glucosamine_iso"/>
    <property type="match status" value="1"/>
</dbReference>
<dbReference type="InterPro" id="IPR029063">
    <property type="entry name" value="SAM-dependent_MTases_sf"/>
</dbReference>
<proteinExistence type="inferred from homology"/>
<dbReference type="GO" id="GO:0032259">
    <property type="term" value="P:methylation"/>
    <property type="evidence" value="ECO:0007669"/>
    <property type="project" value="UniProtKB-KW"/>
</dbReference>